<dbReference type="AlphaFoldDB" id="A0AAT9GUV1"/>
<dbReference type="EMBL" id="AP031322">
    <property type="protein sequence ID" value="BFH74715.1"/>
    <property type="molecule type" value="Genomic_DNA"/>
</dbReference>
<sequence length="134" mass="16329">MPRSRKREVYIRREDYTINPNEYSTKSFNIVIKKEDVVRTLWYLKSLIRCRLESDSLRRVLGSGKKDYNWISRVFIDYENNRINVICLLEKKEYCKKVFDVFRELENEVRGKEIDSNYLINEYANYFKKCKSLS</sequence>
<gene>
    <name evidence="1" type="ORF">SJAV_26590</name>
</gene>
<reference evidence="1" key="1">
    <citation type="submission" date="2024-03" db="EMBL/GenBank/DDBJ databases">
        <title>Complete genome sequence of Sulfurisphaera javensis strain KD-1.</title>
        <authorList>
            <person name="Sakai H."/>
            <person name="Nur N."/>
            <person name="Suwanto A."/>
            <person name="Kurosawa N."/>
        </authorList>
    </citation>
    <scope>NUCLEOTIDE SEQUENCE</scope>
    <source>
        <strain evidence="1">KD-1</strain>
    </source>
</reference>
<evidence type="ECO:0000313" key="1">
    <source>
        <dbReference type="EMBL" id="BFH74715.1"/>
    </source>
</evidence>
<organism evidence="1">
    <name type="scientific">Sulfurisphaera javensis</name>
    <dbReference type="NCBI Taxonomy" id="2049879"/>
    <lineage>
        <taxon>Archaea</taxon>
        <taxon>Thermoproteota</taxon>
        <taxon>Thermoprotei</taxon>
        <taxon>Sulfolobales</taxon>
        <taxon>Sulfolobaceae</taxon>
        <taxon>Sulfurisphaera</taxon>
    </lineage>
</organism>
<accession>A0AAT9GUV1</accession>
<dbReference type="RefSeq" id="WP_369610198.1">
    <property type="nucleotide sequence ID" value="NZ_AP031322.1"/>
</dbReference>
<dbReference type="GeneID" id="92355613"/>
<proteinExistence type="predicted"/>
<protein>
    <submittedName>
        <fullName evidence="1">Uncharacterized protein</fullName>
    </submittedName>
</protein>
<name>A0AAT9GUV1_9CREN</name>
<dbReference type="KEGG" id="sjv:SJAV_26590"/>